<feature type="region of interest" description="Disordered" evidence="1">
    <location>
        <begin position="1"/>
        <end position="39"/>
    </location>
</feature>
<gene>
    <name evidence="2" type="ORF">ORAREDHAP_LOCUS18040</name>
</gene>
<proteinExistence type="predicted"/>
<organism evidence="2 3">
    <name type="scientific">Prunus armeniaca</name>
    <name type="common">Apricot</name>
    <name type="synonym">Armeniaca vulgaris</name>
    <dbReference type="NCBI Taxonomy" id="36596"/>
    <lineage>
        <taxon>Eukaryota</taxon>
        <taxon>Viridiplantae</taxon>
        <taxon>Streptophyta</taxon>
        <taxon>Embryophyta</taxon>
        <taxon>Tracheophyta</taxon>
        <taxon>Spermatophyta</taxon>
        <taxon>Magnoliopsida</taxon>
        <taxon>eudicotyledons</taxon>
        <taxon>Gunneridae</taxon>
        <taxon>Pentapetalae</taxon>
        <taxon>rosids</taxon>
        <taxon>fabids</taxon>
        <taxon>Rosales</taxon>
        <taxon>Rosaceae</taxon>
        <taxon>Amygdaloideae</taxon>
        <taxon>Amygdaleae</taxon>
        <taxon>Prunus</taxon>
    </lineage>
</organism>
<dbReference type="AlphaFoldDB" id="A0A6J5WLD9"/>
<evidence type="ECO:0000313" key="2">
    <source>
        <dbReference type="EMBL" id="CAB4302339.1"/>
    </source>
</evidence>
<evidence type="ECO:0000313" key="3">
    <source>
        <dbReference type="Proteomes" id="UP000507245"/>
    </source>
</evidence>
<evidence type="ECO:0000256" key="1">
    <source>
        <dbReference type="SAM" id="MobiDB-lite"/>
    </source>
</evidence>
<dbReference type="EMBL" id="CAEKKB010000003">
    <property type="protein sequence ID" value="CAB4302339.1"/>
    <property type="molecule type" value="Genomic_DNA"/>
</dbReference>
<reference evidence="3" key="1">
    <citation type="journal article" date="2020" name="Genome Biol.">
        <title>Gamete binning: chromosome-level and haplotype-resolved genome assembly enabled by high-throughput single-cell sequencing of gamete genomes.</title>
        <authorList>
            <person name="Campoy J.A."/>
            <person name="Sun H."/>
            <person name="Goel M."/>
            <person name="Jiao W.-B."/>
            <person name="Folz-Donahue K."/>
            <person name="Wang N."/>
            <person name="Rubio M."/>
            <person name="Liu C."/>
            <person name="Kukat C."/>
            <person name="Ruiz D."/>
            <person name="Huettel B."/>
            <person name="Schneeberger K."/>
        </authorList>
    </citation>
    <scope>NUCLEOTIDE SEQUENCE [LARGE SCALE GENOMIC DNA]</scope>
    <source>
        <strain evidence="3">cv. Rojo Pasion</strain>
    </source>
</reference>
<feature type="compositionally biased region" description="Pro residues" evidence="1">
    <location>
        <begin position="27"/>
        <end position="37"/>
    </location>
</feature>
<sequence length="97" mass="10489">MVIFSRSSASPPPRSEREVDLSVQDPGPSPSPDPPKVPLAGVSKSGVHTVVRQSDFHTSAFAEFDDNSSSYAHHRCGSWVKAAVEIYNANVSVKEHQ</sequence>
<name>A0A6J5WLD9_PRUAR</name>
<protein>
    <submittedName>
        <fullName evidence="2">Uncharacterized protein</fullName>
    </submittedName>
</protein>
<accession>A0A6J5WLD9</accession>
<dbReference type="Proteomes" id="UP000507245">
    <property type="component" value="Unassembled WGS sequence"/>
</dbReference>
<keyword evidence="3" id="KW-1185">Reference proteome</keyword>